<accession>A0AA37IYX5</accession>
<evidence type="ECO:0000313" key="6">
    <source>
        <dbReference type="EMBL" id="GJN64835.1"/>
    </source>
</evidence>
<dbReference type="GO" id="GO:0008677">
    <property type="term" value="F:2-dehydropantoate 2-reductase activity"/>
    <property type="evidence" value="ECO:0007669"/>
    <property type="project" value="InterPro"/>
</dbReference>
<dbReference type="NCBIfam" id="TIGR00745">
    <property type="entry name" value="apbA_panE"/>
    <property type="match status" value="1"/>
</dbReference>
<organism evidence="6 7">
    <name type="scientific">Faecalibacterium gallinarum</name>
    <dbReference type="NCBI Taxonomy" id="2903556"/>
    <lineage>
        <taxon>Bacteria</taxon>
        <taxon>Bacillati</taxon>
        <taxon>Bacillota</taxon>
        <taxon>Clostridia</taxon>
        <taxon>Eubacteriales</taxon>
        <taxon>Oscillospiraceae</taxon>
        <taxon>Faecalibacterium</taxon>
    </lineage>
</organism>
<keyword evidence="7" id="KW-1185">Reference proteome</keyword>
<evidence type="ECO:0000256" key="2">
    <source>
        <dbReference type="ARBA" id="ARBA00022857"/>
    </source>
</evidence>
<dbReference type="SUPFAM" id="SSF51735">
    <property type="entry name" value="NAD(P)-binding Rossmann-fold domains"/>
    <property type="match status" value="1"/>
</dbReference>
<dbReference type="InterPro" id="IPR008927">
    <property type="entry name" value="6-PGluconate_DH-like_C_sf"/>
</dbReference>
<proteinExistence type="inferred from homology"/>
<dbReference type="SUPFAM" id="SSF48179">
    <property type="entry name" value="6-phosphogluconate dehydrogenase C-terminal domain-like"/>
    <property type="match status" value="1"/>
</dbReference>
<comment type="caution">
    <text evidence="6">The sequence shown here is derived from an EMBL/GenBank/DDBJ whole genome shotgun (WGS) entry which is preliminary data.</text>
</comment>
<evidence type="ECO:0000256" key="3">
    <source>
        <dbReference type="ARBA" id="ARBA00023002"/>
    </source>
</evidence>
<keyword evidence="2" id="KW-0521">NADP</keyword>
<reference evidence="6" key="1">
    <citation type="journal article" date="2022" name="Int. J. Syst. Evol. Microbiol.">
        <title>Genome-based, phenotypic and chemotaxonomic classification of Faecalibacterium strains: proposal of three novel species Faecalibacterium duncaniae sp. nov., Faecalibacterium hattorii sp. nov. and Faecalibacterium gallinarum sp. nov. .</title>
        <authorList>
            <person name="Sakamoto M."/>
            <person name="Sakurai N."/>
            <person name="Tanno H."/>
            <person name="Iino T."/>
            <person name="Ohkuma M."/>
            <person name="Endo A."/>
        </authorList>
    </citation>
    <scope>NUCLEOTIDE SEQUENCE</scope>
    <source>
        <strain evidence="6">JCM 17207</strain>
    </source>
</reference>
<dbReference type="GO" id="GO:0015940">
    <property type="term" value="P:pantothenate biosynthetic process"/>
    <property type="evidence" value="ECO:0007669"/>
    <property type="project" value="InterPro"/>
</dbReference>
<dbReference type="PANTHER" id="PTHR21708">
    <property type="entry name" value="PROBABLE 2-DEHYDROPANTOATE 2-REDUCTASE"/>
    <property type="match status" value="1"/>
</dbReference>
<dbReference type="InterPro" id="IPR013328">
    <property type="entry name" value="6PGD_dom2"/>
</dbReference>
<comment type="similarity">
    <text evidence="1">Belongs to the ketopantoate reductase family.</text>
</comment>
<sequence>MERYRVLRIEEEDYGCEELPEGRPVCCQVLLEDAAGATRTCLVPDHLLRARDIQEGDAVLDGPEGLVKPDPEIRSAALIGLGALGILFGRKMPGVQVIADPERAARYAAQPVLCNGEECHFSYVAPEKGKPVDFLLVAVKATVLDEAIREIAPFVGPDTVILSVLNGITSEERIEAAYPGHTLWSVAIGMDATRTGRTLTFKSAGKIQFGEKDGRMTPRVKAVARYLTACGIENEPCADILYKQWHKLMVNDGLNQAAAAFNLPYGGLAQPGPARDKMLQAMQEVIRLANLEGVPLPPDNDVTWLDAAMPTFHPEGMPSMRQDVLAQRPTEVEEFAGVVRRLAKKHGMPTPANDFFYERIRAIEAGYSH</sequence>
<feature type="domain" description="Ketopantoate reductase N-terminal" evidence="4">
    <location>
        <begin position="77"/>
        <end position="213"/>
    </location>
</feature>
<gene>
    <name evidence="6" type="ORF">JCM17207_14600</name>
</gene>
<dbReference type="InterPro" id="IPR013332">
    <property type="entry name" value="KPR_N"/>
</dbReference>
<dbReference type="Pfam" id="PF02558">
    <property type="entry name" value="ApbA"/>
    <property type="match status" value="1"/>
</dbReference>
<dbReference type="RefSeq" id="WP_282449879.1">
    <property type="nucleotide sequence ID" value="NZ_BQKV01000046.1"/>
</dbReference>
<evidence type="ECO:0000259" key="5">
    <source>
        <dbReference type="Pfam" id="PF08546"/>
    </source>
</evidence>
<dbReference type="InterPro" id="IPR051402">
    <property type="entry name" value="KPR-Related"/>
</dbReference>
<evidence type="ECO:0000313" key="7">
    <source>
        <dbReference type="Proteomes" id="UP001055185"/>
    </source>
</evidence>
<name>A0AA37IYX5_9FIRM</name>
<dbReference type="EMBL" id="BQKV01000046">
    <property type="protein sequence ID" value="GJN64835.1"/>
    <property type="molecule type" value="Genomic_DNA"/>
</dbReference>
<dbReference type="InterPro" id="IPR013752">
    <property type="entry name" value="KPA_reductase"/>
</dbReference>
<protein>
    <submittedName>
        <fullName evidence="6">2-dehydropantoate 2-reductase</fullName>
    </submittedName>
</protein>
<keyword evidence="3" id="KW-0560">Oxidoreductase</keyword>
<dbReference type="Pfam" id="PF08546">
    <property type="entry name" value="ApbA_C"/>
    <property type="match status" value="1"/>
</dbReference>
<dbReference type="Proteomes" id="UP001055185">
    <property type="component" value="Unassembled WGS sequence"/>
</dbReference>
<dbReference type="Gene3D" id="1.10.1040.10">
    <property type="entry name" value="N-(1-d-carboxylethyl)-l-norvaline Dehydrogenase, domain 2"/>
    <property type="match status" value="1"/>
</dbReference>
<dbReference type="GO" id="GO:0005737">
    <property type="term" value="C:cytoplasm"/>
    <property type="evidence" value="ECO:0007669"/>
    <property type="project" value="TreeGrafter"/>
</dbReference>
<dbReference type="AlphaFoldDB" id="A0AA37IYX5"/>
<dbReference type="Gene3D" id="3.40.50.720">
    <property type="entry name" value="NAD(P)-binding Rossmann-like Domain"/>
    <property type="match status" value="1"/>
</dbReference>
<dbReference type="InterPro" id="IPR036291">
    <property type="entry name" value="NAD(P)-bd_dom_sf"/>
</dbReference>
<dbReference type="PANTHER" id="PTHR21708:SF26">
    <property type="entry name" value="2-DEHYDROPANTOATE 2-REDUCTASE"/>
    <property type="match status" value="1"/>
</dbReference>
<evidence type="ECO:0000259" key="4">
    <source>
        <dbReference type="Pfam" id="PF02558"/>
    </source>
</evidence>
<feature type="domain" description="Ketopantoate reductase C-terminal" evidence="5">
    <location>
        <begin position="239"/>
        <end position="364"/>
    </location>
</feature>
<dbReference type="InterPro" id="IPR003710">
    <property type="entry name" value="ApbA"/>
</dbReference>
<evidence type="ECO:0000256" key="1">
    <source>
        <dbReference type="ARBA" id="ARBA00007870"/>
    </source>
</evidence>